<name>A0A1I7W7T9_HETBA</name>
<evidence type="ECO:0000256" key="1">
    <source>
        <dbReference type="SAM" id="Phobius"/>
    </source>
</evidence>
<keyword evidence="1" id="KW-0472">Membrane</keyword>
<evidence type="ECO:0000313" key="2">
    <source>
        <dbReference type="Proteomes" id="UP000095283"/>
    </source>
</evidence>
<keyword evidence="2" id="KW-1185">Reference proteome</keyword>
<dbReference type="Proteomes" id="UP000095283">
    <property type="component" value="Unplaced"/>
</dbReference>
<keyword evidence="1" id="KW-1133">Transmembrane helix</keyword>
<protein>
    <submittedName>
        <fullName evidence="3">Secreted protein</fullName>
    </submittedName>
</protein>
<proteinExistence type="predicted"/>
<accession>A0A1I7W7T9</accession>
<reference evidence="3" key="1">
    <citation type="submission" date="2016-11" db="UniProtKB">
        <authorList>
            <consortium name="WormBaseParasite"/>
        </authorList>
    </citation>
    <scope>IDENTIFICATION</scope>
</reference>
<evidence type="ECO:0000313" key="3">
    <source>
        <dbReference type="WBParaSite" id="Hba_00683"/>
    </source>
</evidence>
<feature type="transmembrane region" description="Helical" evidence="1">
    <location>
        <begin position="42"/>
        <end position="66"/>
    </location>
</feature>
<keyword evidence="1" id="KW-0812">Transmembrane</keyword>
<feature type="transmembrane region" description="Helical" evidence="1">
    <location>
        <begin position="6"/>
        <end position="30"/>
    </location>
</feature>
<dbReference type="AlphaFoldDB" id="A0A1I7W7T9"/>
<dbReference type="WBParaSite" id="Hba_00683">
    <property type="protein sequence ID" value="Hba_00683"/>
    <property type="gene ID" value="Hba_00683"/>
</dbReference>
<sequence length="92" mass="10179">MLTCFVFNLSSSISACLLGLIFIVSATLLKDSLLDVNVRSKYFLYSTSLSSRLCTVISSFAELLLFTHGRCTKTCPDLVKLYLGLFNLEIGQ</sequence>
<organism evidence="2 3">
    <name type="scientific">Heterorhabditis bacteriophora</name>
    <name type="common">Entomopathogenic nematode worm</name>
    <dbReference type="NCBI Taxonomy" id="37862"/>
    <lineage>
        <taxon>Eukaryota</taxon>
        <taxon>Metazoa</taxon>
        <taxon>Ecdysozoa</taxon>
        <taxon>Nematoda</taxon>
        <taxon>Chromadorea</taxon>
        <taxon>Rhabditida</taxon>
        <taxon>Rhabditina</taxon>
        <taxon>Rhabditomorpha</taxon>
        <taxon>Strongyloidea</taxon>
        <taxon>Heterorhabditidae</taxon>
        <taxon>Heterorhabditis</taxon>
    </lineage>
</organism>